<reference evidence="2" key="1">
    <citation type="journal article" date="2023" name="Front. Plant Sci.">
        <title>Chromosomal-level genome assembly of Melastoma candidum provides insights into trichome evolution.</title>
        <authorList>
            <person name="Zhong Y."/>
            <person name="Wu W."/>
            <person name="Sun C."/>
            <person name="Zou P."/>
            <person name="Liu Y."/>
            <person name="Dai S."/>
            <person name="Zhou R."/>
        </authorList>
    </citation>
    <scope>NUCLEOTIDE SEQUENCE [LARGE SCALE GENOMIC DNA]</scope>
</reference>
<dbReference type="EMBL" id="CM042884">
    <property type="protein sequence ID" value="KAI4369944.1"/>
    <property type="molecule type" value="Genomic_DNA"/>
</dbReference>
<organism evidence="1 2">
    <name type="scientific">Melastoma candidum</name>
    <dbReference type="NCBI Taxonomy" id="119954"/>
    <lineage>
        <taxon>Eukaryota</taxon>
        <taxon>Viridiplantae</taxon>
        <taxon>Streptophyta</taxon>
        <taxon>Embryophyta</taxon>
        <taxon>Tracheophyta</taxon>
        <taxon>Spermatophyta</taxon>
        <taxon>Magnoliopsida</taxon>
        <taxon>eudicotyledons</taxon>
        <taxon>Gunneridae</taxon>
        <taxon>Pentapetalae</taxon>
        <taxon>rosids</taxon>
        <taxon>malvids</taxon>
        <taxon>Myrtales</taxon>
        <taxon>Melastomataceae</taxon>
        <taxon>Melastomatoideae</taxon>
        <taxon>Melastomateae</taxon>
        <taxon>Melastoma</taxon>
    </lineage>
</organism>
<protein>
    <submittedName>
        <fullName evidence="1">Uncharacterized protein</fullName>
    </submittedName>
</protein>
<accession>A0ACB9QTP4</accession>
<comment type="caution">
    <text evidence="1">The sequence shown here is derived from an EMBL/GenBank/DDBJ whole genome shotgun (WGS) entry which is preliminary data.</text>
</comment>
<gene>
    <name evidence="1" type="ORF">MLD38_018335</name>
</gene>
<evidence type="ECO:0000313" key="2">
    <source>
        <dbReference type="Proteomes" id="UP001057402"/>
    </source>
</evidence>
<keyword evidence="2" id="KW-1185">Reference proteome</keyword>
<dbReference type="Proteomes" id="UP001057402">
    <property type="component" value="Chromosome 5"/>
</dbReference>
<proteinExistence type="predicted"/>
<name>A0ACB9QTP4_9MYRT</name>
<sequence length="334" mass="36853">MSSSHPSSKMLKDFLMEDPPSGSSLFSSFEAMLAKAFKAVVPGSRQRNMTTVCQCDAEAKAKVRAVKIKDIVRWSSFQDIAEDVPLGQCGLDCSAPSLVTGSALSSCNTSSSGDSTSGGGSNGSSWCESDFSEEFSLAWRELAGKKHEGPVQTEGTTKSIFATERKMNSSFCVEKEQPESPVSVAGFRYMEDEDVCVEYRFQEDEESSGHVEDRERHLLNLVELTNGLSVALKHKVERLLLDFFASELSCEGMSDDDLKQEAVDTARRWIEGELHGDNEWGIGGRKDVYVTEMDEAGMWAGYEEGEKMEMVLEAEEDVFDELVREVLVDCLLAC</sequence>
<evidence type="ECO:0000313" key="1">
    <source>
        <dbReference type="EMBL" id="KAI4369944.1"/>
    </source>
</evidence>